<feature type="compositionally biased region" description="Basic and acidic residues" evidence="1">
    <location>
        <begin position="42"/>
        <end position="57"/>
    </location>
</feature>
<feature type="region of interest" description="Disordered" evidence="1">
    <location>
        <begin position="42"/>
        <end position="92"/>
    </location>
</feature>
<evidence type="ECO:0000256" key="1">
    <source>
        <dbReference type="SAM" id="MobiDB-lite"/>
    </source>
</evidence>
<dbReference type="AlphaFoldDB" id="A0A0D9Y798"/>
<evidence type="ECO:0000313" key="3">
    <source>
        <dbReference type="Proteomes" id="UP000026961"/>
    </source>
</evidence>
<evidence type="ECO:0000313" key="2">
    <source>
        <dbReference type="EnsemblPlants" id="OGLUM01G14180.1"/>
    </source>
</evidence>
<reference evidence="2" key="3">
    <citation type="submission" date="2018-05" db="EMBL/GenBank/DDBJ databases">
        <title>OgluRS3 (Oryza glumaepatula Reference Sequence Version 3).</title>
        <authorList>
            <person name="Zhang J."/>
            <person name="Kudrna D."/>
            <person name="Lee S."/>
            <person name="Talag J."/>
            <person name="Welchert J."/>
            <person name="Wing R.A."/>
        </authorList>
    </citation>
    <scope>NUCLEOTIDE SEQUENCE [LARGE SCALE GENOMIC DNA]</scope>
</reference>
<dbReference type="HOGENOM" id="CLU_1424918_0_0_1"/>
<feature type="compositionally biased region" description="Pro residues" evidence="1">
    <location>
        <begin position="75"/>
        <end position="88"/>
    </location>
</feature>
<keyword evidence="3" id="KW-1185">Reference proteome</keyword>
<dbReference type="EnsemblPlants" id="OGLUM01G14180.1">
    <property type="protein sequence ID" value="OGLUM01G14180.1"/>
    <property type="gene ID" value="OGLUM01G14180"/>
</dbReference>
<feature type="region of interest" description="Disordered" evidence="1">
    <location>
        <begin position="107"/>
        <end position="211"/>
    </location>
</feature>
<dbReference type="Gramene" id="OGLUM01G14180.1">
    <property type="protein sequence ID" value="OGLUM01G14180.1"/>
    <property type="gene ID" value="OGLUM01G14180"/>
</dbReference>
<sequence>MTSEIHLLNGQTWPAQVASPLVGPTPKRLISPRTTCVTVESVKEDAAVGQHDEERHPRPPARRPLLRIEQAPPAEASPPHPALPPPLPATSAGVFFLSGEEQIRRCPRGQGEHAAADAQHGQDAPLDARHQQVCWQHAADRRRPAPVQLRRGSSRRRNNDRRAGPALRRVPSSTSTTTLAAPVAVASTSTDGDDDDECGEPHHPAGAAAPAANTKQLLLFAVAKDLIWD</sequence>
<accession>A0A0D9Y798</accession>
<feature type="compositionally biased region" description="Low complexity" evidence="1">
    <location>
        <begin position="170"/>
        <end position="190"/>
    </location>
</feature>
<dbReference type="Proteomes" id="UP000026961">
    <property type="component" value="Chromosome 1"/>
</dbReference>
<protein>
    <submittedName>
        <fullName evidence="2">Uncharacterized protein</fullName>
    </submittedName>
</protein>
<organism evidence="2">
    <name type="scientific">Oryza glumipatula</name>
    <dbReference type="NCBI Taxonomy" id="40148"/>
    <lineage>
        <taxon>Eukaryota</taxon>
        <taxon>Viridiplantae</taxon>
        <taxon>Streptophyta</taxon>
        <taxon>Embryophyta</taxon>
        <taxon>Tracheophyta</taxon>
        <taxon>Spermatophyta</taxon>
        <taxon>Magnoliopsida</taxon>
        <taxon>Liliopsida</taxon>
        <taxon>Poales</taxon>
        <taxon>Poaceae</taxon>
        <taxon>BOP clade</taxon>
        <taxon>Oryzoideae</taxon>
        <taxon>Oryzeae</taxon>
        <taxon>Oryzinae</taxon>
        <taxon>Oryza</taxon>
    </lineage>
</organism>
<reference evidence="2" key="2">
    <citation type="submission" date="2015-04" db="UniProtKB">
        <authorList>
            <consortium name="EnsemblPlants"/>
        </authorList>
    </citation>
    <scope>IDENTIFICATION</scope>
</reference>
<proteinExistence type="predicted"/>
<reference evidence="2" key="1">
    <citation type="submission" date="2013-08" db="EMBL/GenBank/DDBJ databases">
        <title>Oryza genome evolution.</title>
        <authorList>
            <person name="Wing R.A."/>
            <person name="Panaud O."/>
            <person name="Oliveira A.C."/>
        </authorList>
    </citation>
    <scope>NUCLEOTIDE SEQUENCE</scope>
</reference>
<name>A0A0D9Y798_9ORYZ</name>